<dbReference type="Proteomes" id="UP000494165">
    <property type="component" value="Unassembled WGS sequence"/>
</dbReference>
<sequence length="85" mass="9149">MLVGDNHYRSAQRVAIALPIEARTADSSTKCQNLISKASNYSIPVIRGDLKSPDARDDLAERLMELIVSNTGAHVGFAAPISILN</sequence>
<proteinExistence type="predicted"/>
<protein>
    <submittedName>
        <fullName evidence="1">Uncharacterized protein</fullName>
    </submittedName>
</protein>
<gene>
    <name evidence="1" type="ORF">CLODIP_2_CD05477</name>
</gene>
<name>A0A8S1DD98_9INSE</name>
<evidence type="ECO:0000313" key="2">
    <source>
        <dbReference type="Proteomes" id="UP000494165"/>
    </source>
</evidence>
<dbReference type="OrthoDB" id="2011769at2759"/>
<accession>A0A8S1DD98</accession>
<comment type="caution">
    <text evidence="1">The sequence shown here is derived from an EMBL/GenBank/DDBJ whole genome shotgun (WGS) entry which is preliminary data.</text>
</comment>
<reference evidence="1 2" key="1">
    <citation type="submission" date="2020-04" db="EMBL/GenBank/DDBJ databases">
        <authorList>
            <person name="Alioto T."/>
            <person name="Alioto T."/>
            <person name="Gomez Garrido J."/>
        </authorList>
    </citation>
    <scope>NUCLEOTIDE SEQUENCE [LARGE SCALE GENOMIC DNA]</scope>
</reference>
<organism evidence="1 2">
    <name type="scientific">Cloeon dipterum</name>
    <dbReference type="NCBI Taxonomy" id="197152"/>
    <lineage>
        <taxon>Eukaryota</taxon>
        <taxon>Metazoa</taxon>
        <taxon>Ecdysozoa</taxon>
        <taxon>Arthropoda</taxon>
        <taxon>Hexapoda</taxon>
        <taxon>Insecta</taxon>
        <taxon>Pterygota</taxon>
        <taxon>Palaeoptera</taxon>
        <taxon>Ephemeroptera</taxon>
        <taxon>Pisciforma</taxon>
        <taxon>Baetidae</taxon>
        <taxon>Cloeon</taxon>
    </lineage>
</organism>
<evidence type="ECO:0000313" key="1">
    <source>
        <dbReference type="EMBL" id="CAB3379176.1"/>
    </source>
</evidence>
<dbReference type="EMBL" id="CADEPI010000180">
    <property type="protein sequence ID" value="CAB3379176.1"/>
    <property type="molecule type" value="Genomic_DNA"/>
</dbReference>
<keyword evidence="2" id="KW-1185">Reference proteome</keyword>
<dbReference type="AlphaFoldDB" id="A0A8S1DD98"/>